<organism evidence="2">
    <name type="scientific">Cupriavidus necator</name>
    <name type="common">Alcaligenes eutrophus</name>
    <name type="synonym">Ralstonia eutropha</name>
    <dbReference type="NCBI Taxonomy" id="106590"/>
    <lineage>
        <taxon>Bacteria</taxon>
        <taxon>Pseudomonadati</taxon>
        <taxon>Pseudomonadota</taxon>
        <taxon>Betaproteobacteria</taxon>
        <taxon>Burkholderiales</taxon>
        <taxon>Burkholderiaceae</taxon>
        <taxon>Cupriavidus</taxon>
    </lineage>
</organism>
<feature type="transmembrane region" description="Helical" evidence="1">
    <location>
        <begin position="223"/>
        <end position="245"/>
    </location>
</feature>
<feature type="transmembrane region" description="Helical" evidence="1">
    <location>
        <begin position="143"/>
        <end position="170"/>
    </location>
</feature>
<evidence type="ECO:0000256" key="1">
    <source>
        <dbReference type="SAM" id="Phobius"/>
    </source>
</evidence>
<dbReference type="NCBIfam" id="NF041043">
    <property type="entry name" value="BPSS1780_fam"/>
    <property type="match status" value="1"/>
</dbReference>
<reference evidence="2" key="1">
    <citation type="submission" date="2016-09" db="EMBL/GenBank/DDBJ databases">
        <authorList>
            <person name="Capua I."/>
            <person name="De Benedictis P."/>
            <person name="Joannis T."/>
            <person name="Lombin L.H."/>
            <person name="Cattoli G."/>
        </authorList>
    </citation>
    <scope>NUCLEOTIDE SEQUENCE</scope>
    <source>
        <strain evidence="2">B9</strain>
    </source>
</reference>
<feature type="transmembrane region" description="Helical" evidence="1">
    <location>
        <begin position="191"/>
        <end position="211"/>
    </location>
</feature>
<dbReference type="AlphaFoldDB" id="A0A1K0IBM8"/>
<gene>
    <name evidence="2" type="ORF">CNECB9_190005</name>
</gene>
<dbReference type="InterPro" id="IPR047798">
    <property type="entry name" value="BPSS1780-like"/>
</dbReference>
<dbReference type="RefSeq" id="WP_340522061.1">
    <property type="nucleotide sequence ID" value="NZ_FMSH01000101.1"/>
</dbReference>
<dbReference type="EMBL" id="FMSH01000101">
    <property type="protein sequence ID" value="SCU74564.1"/>
    <property type="molecule type" value="Genomic_DNA"/>
</dbReference>
<protein>
    <recommendedName>
        <fullName evidence="3">Transmembrane protein</fullName>
    </recommendedName>
</protein>
<feature type="transmembrane region" description="Helical" evidence="1">
    <location>
        <begin position="29"/>
        <end position="57"/>
    </location>
</feature>
<evidence type="ECO:0008006" key="3">
    <source>
        <dbReference type="Google" id="ProtNLM"/>
    </source>
</evidence>
<keyword evidence="1" id="KW-0472">Membrane</keyword>
<keyword evidence="1" id="KW-1133">Transmembrane helix</keyword>
<sequence>MQLLEVPAKEGYTWFRQGIWLFRKNPLTFLMLLFVYLIAAQLAIVVPLIGIIALLVVTPGLSVGVMTACRDVIQNKRVMPTVLLAGFRANGKEATRNLLVLGGIYAGLVFVLGLIAGSVVDMSALVPIVLKDEAPTAEAVRQLYYAMLIGALLYTPIAMMFWFAPLLAAWHGVPPVKALFFSWTACWRNRGAFFTYVALFAMLLVAIPFFLEAVFSAFGAETVLSFLVTPYSLLMLAILYCSFYATYRGCFNVTPPGVDPAEPATPGAGTGA</sequence>
<name>A0A1K0IBM8_CUPNE</name>
<feature type="transmembrane region" description="Helical" evidence="1">
    <location>
        <begin position="98"/>
        <end position="120"/>
    </location>
</feature>
<accession>A0A1K0IBM8</accession>
<proteinExistence type="predicted"/>
<evidence type="ECO:0000313" key="2">
    <source>
        <dbReference type="EMBL" id="SCU74564.1"/>
    </source>
</evidence>
<keyword evidence="1" id="KW-0812">Transmembrane</keyword>